<dbReference type="OrthoDB" id="5552842at2759"/>
<dbReference type="InterPro" id="IPR036397">
    <property type="entry name" value="RNaseH_sf"/>
</dbReference>
<evidence type="ECO:0000313" key="4">
    <source>
        <dbReference type="Proteomes" id="UP000481861"/>
    </source>
</evidence>
<dbReference type="InterPro" id="IPR015242">
    <property type="entry name" value="Ydc2_cat"/>
</dbReference>
<dbReference type="InterPro" id="IPR003034">
    <property type="entry name" value="SAP_dom"/>
</dbReference>
<dbReference type="GO" id="GO:0070336">
    <property type="term" value="F:flap-structured DNA binding"/>
    <property type="evidence" value="ECO:0007669"/>
    <property type="project" value="TreeGrafter"/>
</dbReference>
<dbReference type="PANTHER" id="PTHR28072">
    <property type="entry name" value="CRUCIFORM CUTTING ENDONUCLEASE 1, MITOCHONDRIAL-RELATED"/>
    <property type="match status" value="1"/>
</dbReference>
<evidence type="ECO:0000259" key="2">
    <source>
        <dbReference type="PROSITE" id="PS50800"/>
    </source>
</evidence>
<dbReference type="EMBL" id="JAADJZ010000009">
    <property type="protein sequence ID" value="KAF2872704.1"/>
    <property type="molecule type" value="Genomic_DNA"/>
</dbReference>
<dbReference type="PROSITE" id="PS50800">
    <property type="entry name" value="SAP"/>
    <property type="match status" value="1"/>
</dbReference>
<protein>
    <submittedName>
        <fullName evidence="3">Mitochondrial resolvase Ydc2</fullName>
    </submittedName>
</protein>
<dbReference type="GO" id="GO:0000402">
    <property type="term" value="F:crossed form four-way junction DNA binding"/>
    <property type="evidence" value="ECO:0007669"/>
    <property type="project" value="TreeGrafter"/>
</dbReference>
<dbReference type="AlphaFoldDB" id="A0A7C8MMD1"/>
<sequence>MSFKSPAMTVSAIQELLTRIGAATSGKKVDLTCRLRETLNRSRFPPRRNNAPTRILSIDMGIKNLAFCVADIHPFHGANASKPVTMQIEAWRRLDVAEEVDFYHTDMSNSEESEDLYTPAALSRTAHTLLTKILLPYNPDIVLIERQRWRSAGGAAVLQWTVRVNTLEGMLWAVLATHRHAQAQATGTSGPPAQREIFGVFSVDPKRVGNFWVGHEARAKAGGQKKGKDADDAPAAVPDIAPSATVSKPLPRSKAEKQAKIRVLRSWLTATPTPSIPHVGASSIALYFSPQTEATRDALCSTSGSNGRRKKTGGVGEMADLKKLDDVTDCLLQAAAWVAWERERLEIVGGMERVTEEESGSLEESVKMSLSKAETKAKAKETPQKPGKKSTGATAEEGQAKKTTTTKKPRKKTPP</sequence>
<feature type="region of interest" description="Disordered" evidence="1">
    <location>
        <begin position="354"/>
        <end position="415"/>
    </location>
</feature>
<accession>A0A7C8MMD1</accession>
<evidence type="ECO:0000313" key="3">
    <source>
        <dbReference type="EMBL" id="KAF2872704.1"/>
    </source>
</evidence>
<reference evidence="3 4" key="1">
    <citation type="submission" date="2020-01" db="EMBL/GenBank/DDBJ databases">
        <authorList>
            <consortium name="DOE Joint Genome Institute"/>
            <person name="Haridas S."/>
            <person name="Albert R."/>
            <person name="Binder M."/>
            <person name="Bloem J."/>
            <person name="Labutti K."/>
            <person name="Salamov A."/>
            <person name="Andreopoulos B."/>
            <person name="Baker S.E."/>
            <person name="Barry K."/>
            <person name="Bills G."/>
            <person name="Bluhm B.H."/>
            <person name="Cannon C."/>
            <person name="Castanera R."/>
            <person name="Culley D.E."/>
            <person name="Daum C."/>
            <person name="Ezra D."/>
            <person name="Gonzalez J.B."/>
            <person name="Henrissat B."/>
            <person name="Kuo A."/>
            <person name="Liang C."/>
            <person name="Lipzen A."/>
            <person name="Lutzoni F."/>
            <person name="Magnuson J."/>
            <person name="Mondo S."/>
            <person name="Nolan M."/>
            <person name="Ohm R."/>
            <person name="Pangilinan J."/>
            <person name="Park H.-J.H."/>
            <person name="Ramirez L."/>
            <person name="Alfaro M."/>
            <person name="Sun H."/>
            <person name="Tritt A."/>
            <person name="Yoshinaga Y."/>
            <person name="Zwiers L.-H.L."/>
            <person name="Turgeon B.G."/>
            <person name="Goodwin S.B."/>
            <person name="Spatafora J.W."/>
            <person name="Crous P.W."/>
            <person name="Grigoriev I.V."/>
        </authorList>
    </citation>
    <scope>NUCLEOTIDE SEQUENCE [LARGE SCALE GENOMIC DNA]</scope>
    <source>
        <strain evidence="3 4">CBS 611.86</strain>
    </source>
</reference>
<dbReference type="InterPro" id="IPR039197">
    <property type="entry name" value="Mrs1/Cce1"/>
</dbReference>
<feature type="domain" description="SAP" evidence="2">
    <location>
        <begin position="5"/>
        <end position="39"/>
    </location>
</feature>
<feature type="region of interest" description="Disordered" evidence="1">
    <location>
        <begin position="219"/>
        <end position="257"/>
    </location>
</feature>
<dbReference type="Proteomes" id="UP000481861">
    <property type="component" value="Unassembled WGS sequence"/>
</dbReference>
<feature type="compositionally biased region" description="Low complexity" evidence="1">
    <location>
        <begin position="233"/>
        <end position="244"/>
    </location>
</feature>
<feature type="compositionally biased region" description="Basic residues" evidence="1">
    <location>
        <begin position="404"/>
        <end position="415"/>
    </location>
</feature>
<dbReference type="PANTHER" id="PTHR28072:SF1">
    <property type="entry name" value="CRUCIFORM CUTTING ENDONUCLEASE 1, MITOCHONDRIAL-RELATED"/>
    <property type="match status" value="1"/>
</dbReference>
<feature type="compositionally biased region" description="Basic and acidic residues" evidence="1">
    <location>
        <begin position="373"/>
        <end position="383"/>
    </location>
</feature>
<gene>
    <name evidence="3" type="ORF">BDV95DRAFT_491673</name>
</gene>
<dbReference type="Pfam" id="PF09159">
    <property type="entry name" value="Ydc2-catalyt"/>
    <property type="match status" value="1"/>
</dbReference>
<name>A0A7C8MMD1_9PLEO</name>
<dbReference type="SUPFAM" id="SSF53098">
    <property type="entry name" value="Ribonuclease H-like"/>
    <property type="match status" value="1"/>
</dbReference>
<dbReference type="Gene3D" id="3.30.420.10">
    <property type="entry name" value="Ribonuclease H-like superfamily/Ribonuclease H"/>
    <property type="match status" value="1"/>
</dbReference>
<keyword evidence="4" id="KW-1185">Reference proteome</keyword>
<dbReference type="GO" id="GO:0005739">
    <property type="term" value="C:mitochondrion"/>
    <property type="evidence" value="ECO:0007669"/>
    <property type="project" value="TreeGrafter"/>
</dbReference>
<dbReference type="GO" id="GO:0000403">
    <property type="term" value="F:Y-form DNA binding"/>
    <property type="evidence" value="ECO:0007669"/>
    <property type="project" value="TreeGrafter"/>
</dbReference>
<dbReference type="GO" id="GO:0004520">
    <property type="term" value="F:DNA endonuclease activity"/>
    <property type="evidence" value="ECO:0007669"/>
    <property type="project" value="TreeGrafter"/>
</dbReference>
<proteinExistence type="predicted"/>
<comment type="caution">
    <text evidence="3">The sequence shown here is derived from an EMBL/GenBank/DDBJ whole genome shotgun (WGS) entry which is preliminary data.</text>
</comment>
<evidence type="ECO:0000256" key="1">
    <source>
        <dbReference type="SAM" id="MobiDB-lite"/>
    </source>
</evidence>
<dbReference type="CDD" id="cd16963">
    <property type="entry name" value="CCE1"/>
    <property type="match status" value="1"/>
</dbReference>
<organism evidence="3 4">
    <name type="scientific">Massariosphaeria phaeospora</name>
    <dbReference type="NCBI Taxonomy" id="100035"/>
    <lineage>
        <taxon>Eukaryota</taxon>
        <taxon>Fungi</taxon>
        <taxon>Dikarya</taxon>
        <taxon>Ascomycota</taxon>
        <taxon>Pezizomycotina</taxon>
        <taxon>Dothideomycetes</taxon>
        <taxon>Pleosporomycetidae</taxon>
        <taxon>Pleosporales</taxon>
        <taxon>Pleosporales incertae sedis</taxon>
        <taxon>Massariosphaeria</taxon>
    </lineage>
</organism>
<dbReference type="InterPro" id="IPR012337">
    <property type="entry name" value="RNaseH-like_sf"/>
</dbReference>